<feature type="domain" description="UDP N-acetylglucosamine O-acyltransferase C-terminal" evidence="6">
    <location>
        <begin position="170"/>
        <end position="247"/>
    </location>
</feature>
<name>A0A1I4DT37_9HYPH</name>
<dbReference type="InterPro" id="IPR010137">
    <property type="entry name" value="Lipid_A_LpxA"/>
</dbReference>
<dbReference type="NCBIfam" id="TIGR01852">
    <property type="entry name" value="lipid_A_lpxA"/>
    <property type="match status" value="1"/>
</dbReference>
<keyword evidence="4" id="KW-0443">Lipid metabolism</keyword>
<dbReference type="InterPro" id="IPR037157">
    <property type="entry name" value="Acetyltransf_C_sf"/>
</dbReference>
<evidence type="ECO:0000313" key="7">
    <source>
        <dbReference type="EMBL" id="SFK95830.1"/>
    </source>
</evidence>
<dbReference type="InterPro" id="IPR029098">
    <property type="entry name" value="Acetyltransf_C"/>
</dbReference>
<evidence type="ECO:0000256" key="2">
    <source>
        <dbReference type="ARBA" id="ARBA00022556"/>
    </source>
</evidence>
<dbReference type="CDD" id="cd03351">
    <property type="entry name" value="LbH_UDP-GlcNAc_AT"/>
    <property type="match status" value="1"/>
</dbReference>
<reference evidence="7 8" key="1">
    <citation type="submission" date="2016-10" db="EMBL/GenBank/DDBJ databases">
        <authorList>
            <person name="Varghese N."/>
            <person name="Submissions S."/>
        </authorList>
    </citation>
    <scope>NUCLEOTIDE SEQUENCE [LARGE SCALE GENOMIC DNA]</scope>
    <source>
        <strain evidence="7 8">DSM 21822</strain>
    </source>
</reference>
<evidence type="ECO:0000259" key="6">
    <source>
        <dbReference type="Pfam" id="PF13720"/>
    </source>
</evidence>
<evidence type="ECO:0000313" key="8">
    <source>
        <dbReference type="Proteomes" id="UP000323300"/>
    </source>
</evidence>
<keyword evidence="3 7" id="KW-0808">Transferase</keyword>
<evidence type="ECO:0000256" key="3">
    <source>
        <dbReference type="ARBA" id="ARBA00022679"/>
    </source>
</evidence>
<dbReference type="Gene3D" id="1.20.1180.10">
    <property type="entry name" value="Udp N-acetylglucosamine O-acyltransferase, C-terminal domain"/>
    <property type="match status" value="1"/>
</dbReference>
<gene>
    <name evidence="7" type="ORF">SAMN04488498_11931</name>
</gene>
<dbReference type="GO" id="GO:0016020">
    <property type="term" value="C:membrane"/>
    <property type="evidence" value="ECO:0007669"/>
    <property type="project" value="GOC"/>
</dbReference>
<dbReference type="GO" id="GO:0008780">
    <property type="term" value="F:acyl-[acyl-carrier-protein]-UDP-N-acetylglucosamine O-acyltransferase activity"/>
    <property type="evidence" value="ECO:0007669"/>
    <property type="project" value="InterPro"/>
</dbReference>
<keyword evidence="2" id="KW-0441">Lipid A biosynthesis</keyword>
<dbReference type="PANTHER" id="PTHR43480:SF1">
    <property type="entry name" value="ACYL-[ACYL-CARRIER-PROTEIN]--UDP-N-ACETYLGLUCOSAMINE O-ACYLTRANSFERASE, MITOCHONDRIAL-RELATED"/>
    <property type="match status" value="1"/>
</dbReference>
<dbReference type="Gene3D" id="2.160.10.10">
    <property type="entry name" value="Hexapeptide repeat proteins"/>
    <property type="match status" value="1"/>
</dbReference>
<keyword evidence="5 7" id="KW-0012">Acyltransferase</keyword>
<dbReference type="GO" id="GO:0009245">
    <property type="term" value="P:lipid A biosynthetic process"/>
    <property type="evidence" value="ECO:0007669"/>
    <property type="project" value="UniProtKB-KW"/>
</dbReference>
<dbReference type="Proteomes" id="UP000323300">
    <property type="component" value="Unassembled WGS sequence"/>
</dbReference>
<dbReference type="SUPFAM" id="SSF51161">
    <property type="entry name" value="Trimeric LpxA-like enzymes"/>
    <property type="match status" value="1"/>
</dbReference>
<dbReference type="PIRSF" id="PIRSF000456">
    <property type="entry name" value="UDP-GlcNAc_acltr"/>
    <property type="match status" value="1"/>
</dbReference>
<evidence type="ECO:0000256" key="4">
    <source>
        <dbReference type="ARBA" id="ARBA00023098"/>
    </source>
</evidence>
<protein>
    <submittedName>
        <fullName evidence="7">Acyl-[acyl-carrier-protein]--UDP-N-acetylglucosamine O-acyltransferase</fullName>
    </submittedName>
</protein>
<dbReference type="InterPro" id="IPR001451">
    <property type="entry name" value="Hexapep"/>
</dbReference>
<evidence type="ECO:0000256" key="1">
    <source>
        <dbReference type="ARBA" id="ARBA00022516"/>
    </source>
</evidence>
<evidence type="ECO:0000256" key="5">
    <source>
        <dbReference type="ARBA" id="ARBA00023315"/>
    </source>
</evidence>
<dbReference type="InterPro" id="IPR011004">
    <property type="entry name" value="Trimer_LpxA-like_sf"/>
</dbReference>
<keyword evidence="1" id="KW-0444">Lipid biosynthesis</keyword>
<dbReference type="AlphaFoldDB" id="A0A1I4DT37"/>
<dbReference type="EMBL" id="FOSL01000019">
    <property type="protein sequence ID" value="SFK95830.1"/>
    <property type="molecule type" value="Genomic_DNA"/>
</dbReference>
<dbReference type="Pfam" id="PF13720">
    <property type="entry name" value="Acetyltransf_11"/>
    <property type="match status" value="1"/>
</dbReference>
<dbReference type="NCBIfam" id="NF003657">
    <property type="entry name" value="PRK05289.1"/>
    <property type="match status" value="1"/>
</dbReference>
<dbReference type="PANTHER" id="PTHR43480">
    <property type="entry name" value="ACYL-[ACYL-CARRIER-PROTEIN]--UDP-N-ACETYLGLUCOSAMINE O-ACYLTRANSFERASE"/>
    <property type="match status" value="1"/>
</dbReference>
<accession>A0A1I4DT37</accession>
<organism evidence="7 8">
    <name type="scientific">Neomesorhizobium albiziae</name>
    <dbReference type="NCBI Taxonomy" id="335020"/>
    <lineage>
        <taxon>Bacteria</taxon>
        <taxon>Pseudomonadati</taxon>
        <taxon>Pseudomonadota</taxon>
        <taxon>Alphaproteobacteria</taxon>
        <taxon>Hyphomicrobiales</taxon>
        <taxon>Phyllobacteriaceae</taxon>
        <taxon>Neomesorhizobium</taxon>
    </lineage>
</organism>
<proteinExistence type="predicted"/>
<keyword evidence="8" id="KW-1185">Reference proteome</keyword>
<dbReference type="Pfam" id="PF00132">
    <property type="entry name" value="Hexapep"/>
    <property type="match status" value="2"/>
</dbReference>
<sequence length="268" mass="28185">MAVVESGARLGAGVRIGPFCHVSADAVLGDNVELVSHVSVLGATDIGEGCKVFPQAVLGAAPQNLKHRGTRTTLTIGRNTTIREGVTMHVGSDTNHGATSVGENGYFMAYSHVAHDCIIGNNVTLANGAMLAGHCEIGDNVVIGGLTAVHQFARIGNNAFLSGCSAIPGDVIPFGFARGNLAKLRGLNVIGMRRSGMSKSDIQLVRQAYRTIFDRSRTMAENLEIARRDFAGSPVAMSLVEFLSKRGTRYFVTPPLDDAGDDGTDGDD</sequence>